<evidence type="ECO:0000259" key="2">
    <source>
        <dbReference type="Pfam" id="PF01648"/>
    </source>
</evidence>
<organism evidence="4 5">
    <name type="scientific">Actinomycetospora aeridis</name>
    <dbReference type="NCBI Taxonomy" id="3129231"/>
    <lineage>
        <taxon>Bacteria</taxon>
        <taxon>Bacillati</taxon>
        <taxon>Actinomycetota</taxon>
        <taxon>Actinomycetes</taxon>
        <taxon>Pseudonocardiales</taxon>
        <taxon>Pseudonocardiaceae</taxon>
        <taxon>Actinomycetospora</taxon>
    </lineage>
</organism>
<reference evidence="4 5" key="1">
    <citation type="submission" date="2024-03" db="EMBL/GenBank/DDBJ databases">
        <title>Actinomycetospora sp. OC33-EN06, a novel actinomycete isolated from wild orchid (Aerides multiflora).</title>
        <authorList>
            <person name="Suriyachadkun C."/>
        </authorList>
    </citation>
    <scope>NUCLEOTIDE SEQUENCE [LARGE SCALE GENOMIC DNA]</scope>
    <source>
        <strain evidence="4 5">OC33-EN06</strain>
    </source>
</reference>
<accession>A0ABU8NBF0</accession>
<feature type="domain" description="4'-phosphopantetheinyl transferase" evidence="2">
    <location>
        <begin position="108"/>
        <end position="189"/>
    </location>
</feature>
<dbReference type="InterPro" id="IPR008278">
    <property type="entry name" value="4-PPantetheinyl_Trfase_dom"/>
</dbReference>
<protein>
    <submittedName>
        <fullName evidence="4">4'-phosphopantetheinyl transferase superfamily protein</fullName>
    </submittedName>
</protein>
<sequence>MTTTVAALDTVLPGAVVAAVRTDDDPRAVLPPEEEAAVAKAVTSRRAEFTTARGCARDALARLGAPAAAIPVGEKRAPVWPDGVVGAITHCAGFRAAAVAWREAVRTVGLDAEPHVALPAGVLEAVSDPGERAVLASLATSAPEVRWDKVLFSAKESVYKAWFPLTGTWLGFEDAELVPARDGTFRATLRVPGPVVDGGEVTGFEGRWVVHDGLVITAIALPARPPAAATNVLFAASRRPNDAFAGER</sequence>
<dbReference type="Pfam" id="PF17837">
    <property type="entry name" value="4PPT_N"/>
    <property type="match status" value="1"/>
</dbReference>
<name>A0ABU8NBF0_9PSEU</name>
<proteinExistence type="predicted"/>
<dbReference type="SUPFAM" id="SSF56214">
    <property type="entry name" value="4'-phosphopantetheinyl transferase"/>
    <property type="match status" value="1"/>
</dbReference>
<evidence type="ECO:0000313" key="5">
    <source>
        <dbReference type="Proteomes" id="UP001370100"/>
    </source>
</evidence>
<dbReference type="Pfam" id="PF01648">
    <property type="entry name" value="ACPS"/>
    <property type="match status" value="1"/>
</dbReference>
<feature type="domain" description="4'-phosphopantetheinyl transferase N-terminal" evidence="3">
    <location>
        <begin position="33"/>
        <end position="100"/>
    </location>
</feature>
<dbReference type="GO" id="GO:0016740">
    <property type="term" value="F:transferase activity"/>
    <property type="evidence" value="ECO:0007669"/>
    <property type="project" value="UniProtKB-KW"/>
</dbReference>
<dbReference type="Proteomes" id="UP001370100">
    <property type="component" value="Unassembled WGS sequence"/>
</dbReference>
<dbReference type="InterPro" id="IPR037143">
    <property type="entry name" value="4-PPantetheinyl_Trfase_dom_sf"/>
</dbReference>
<dbReference type="PANTHER" id="PTHR38096">
    <property type="entry name" value="ENTEROBACTIN SYNTHASE COMPONENT D"/>
    <property type="match status" value="1"/>
</dbReference>
<dbReference type="RefSeq" id="WP_337717587.1">
    <property type="nucleotide sequence ID" value="NZ_JBBEGL010000008.1"/>
</dbReference>
<evidence type="ECO:0000259" key="3">
    <source>
        <dbReference type="Pfam" id="PF17837"/>
    </source>
</evidence>
<keyword evidence="1 4" id="KW-0808">Transferase</keyword>
<dbReference type="InterPro" id="IPR003542">
    <property type="entry name" value="Enbac_synth_compD-like"/>
</dbReference>
<evidence type="ECO:0000256" key="1">
    <source>
        <dbReference type="ARBA" id="ARBA00022679"/>
    </source>
</evidence>
<evidence type="ECO:0000313" key="4">
    <source>
        <dbReference type="EMBL" id="MEJ2889728.1"/>
    </source>
</evidence>
<dbReference type="PRINTS" id="PR01399">
    <property type="entry name" value="ENTSNTHTASED"/>
</dbReference>
<gene>
    <name evidence="4" type="ORF">WCD41_24920</name>
</gene>
<dbReference type="EMBL" id="JBBEGL010000008">
    <property type="protein sequence ID" value="MEJ2889728.1"/>
    <property type="molecule type" value="Genomic_DNA"/>
</dbReference>
<dbReference type="InterPro" id="IPR041354">
    <property type="entry name" value="4PPT_N"/>
</dbReference>
<comment type="caution">
    <text evidence="4">The sequence shown here is derived from an EMBL/GenBank/DDBJ whole genome shotgun (WGS) entry which is preliminary data.</text>
</comment>
<keyword evidence="5" id="KW-1185">Reference proteome</keyword>
<dbReference type="PANTHER" id="PTHR38096:SF1">
    <property type="entry name" value="ENTEROBACTIN SYNTHASE COMPONENT D"/>
    <property type="match status" value="1"/>
</dbReference>